<comment type="caution">
    <text evidence="1">The sequence shown here is derived from an EMBL/GenBank/DDBJ whole genome shotgun (WGS) entry which is preliminary data.</text>
</comment>
<dbReference type="AlphaFoldDB" id="A0ABD5EZ63"/>
<proteinExistence type="predicted"/>
<dbReference type="Proteomes" id="UP001183535">
    <property type="component" value="Unassembled WGS sequence"/>
</dbReference>
<keyword evidence="2" id="KW-1185">Reference proteome</keyword>
<evidence type="ECO:0000313" key="1">
    <source>
        <dbReference type="EMBL" id="MDT0439467.1"/>
    </source>
</evidence>
<reference evidence="2" key="1">
    <citation type="submission" date="2023-07" db="EMBL/GenBank/DDBJ databases">
        <title>30 novel species of actinomycetes from the DSMZ collection.</title>
        <authorList>
            <person name="Nouioui I."/>
        </authorList>
    </citation>
    <scope>NUCLEOTIDE SEQUENCE [LARGE SCALE GENOMIC DNA]</scope>
    <source>
        <strain evidence="2">DSM 41981</strain>
    </source>
</reference>
<name>A0ABD5EZ63_9ACTN</name>
<dbReference type="RefSeq" id="WP_093836367.1">
    <property type="nucleotide sequence ID" value="NZ_JAVRES010000027.1"/>
</dbReference>
<evidence type="ECO:0000313" key="2">
    <source>
        <dbReference type="Proteomes" id="UP001183535"/>
    </source>
</evidence>
<protein>
    <recommendedName>
        <fullName evidence="3">DoxX family protein</fullName>
    </recommendedName>
</protein>
<accession>A0ABD5EZ63</accession>
<dbReference type="EMBL" id="JAVRES010000027">
    <property type="protein sequence ID" value="MDT0439467.1"/>
    <property type="molecule type" value="Genomic_DNA"/>
</dbReference>
<evidence type="ECO:0008006" key="3">
    <source>
        <dbReference type="Google" id="ProtNLM"/>
    </source>
</evidence>
<sequence>MPAGATLIVLGVRKRWTRPRGGEQARPPAWMASLDGATAGRALLLGALLSGAKVLGDGLSGLGR</sequence>
<organism evidence="1 2">
    <name type="scientific">Streptomyces doudnae</name>
    <dbReference type="NCBI Taxonomy" id="3075536"/>
    <lineage>
        <taxon>Bacteria</taxon>
        <taxon>Bacillati</taxon>
        <taxon>Actinomycetota</taxon>
        <taxon>Actinomycetes</taxon>
        <taxon>Kitasatosporales</taxon>
        <taxon>Streptomycetaceae</taxon>
        <taxon>Streptomyces</taxon>
    </lineage>
</organism>
<gene>
    <name evidence="1" type="ORF">RM877_32875</name>
</gene>